<gene>
    <name evidence="1" type="ORF">SAMN05660226_04066</name>
</gene>
<dbReference type="SUPFAM" id="SSF52540">
    <property type="entry name" value="P-loop containing nucleoside triphosphate hydrolases"/>
    <property type="match status" value="1"/>
</dbReference>
<sequence length="246" mass="27450">MATMKESKQEKVNRLKQDMLRWQGFVRPESHAARIGLGPVEDAFPNAVFPPYGVHEFISGGREEDAATSGFMGGLLSRLTEGNKTCLWISTSRILFPPAMGAFGVRPDRIIFVDVQRERDVLWAMEESLKCNGLAAVVAELQDMDFIQSRRLQLAVEKSSGTGLVLRSNPRNIGSTACTARWRIRPLPSALEEGMPGVGPPRWQVELLKVRNGNPGCWKMEWSRGCFVPVMPSIRQNKALQLQKIS</sequence>
<organism evidence="1 2">
    <name type="scientific">Parapedobacter luteus</name>
    <dbReference type="NCBI Taxonomy" id="623280"/>
    <lineage>
        <taxon>Bacteria</taxon>
        <taxon>Pseudomonadati</taxon>
        <taxon>Bacteroidota</taxon>
        <taxon>Sphingobacteriia</taxon>
        <taxon>Sphingobacteriales</taxon>
        <taxon>Sphingobacteriaceae</taxon>
        <taxon>Parapedobacter</taxon>
    </lineage>
</organism>
<dbReference type="Gene3D" id="3.40.50.300">
    <property type="entry name" value="P-loop containing nucleotide triphosphate hydrolases"/>
    <property type="match status" value="1"/>
</dbReference>
<dbReference type="EMBL" id="FUYS01000018">
    <property type="protein sequence ID" value="SKB96910.1"/>
    <property type="molecule type" value="Genomic_DNA"/>
</dbReference>
<dbReference type="PIRSF" id="PIRSF034285">
    <property type="entry name" value="UCP034285"/>
    <property type="match status" value="1"/>
</dbReference>
<evidence type="ECO:0000313" key="1">
    <source>
        <dbReference type="EMBL" id="SKB96910.1"/>
    </source>
</evidence>
<dbReference type="STRING" id="623280.SAMN05660226_04066"/>
<evidence type="ECO:0000313" key="2">
    <source>
        <dbReference type="Proteomes" id="UP000190541"/>
    </source>
</evidence>
<dbReference type="InterPro" id="IPR027417">
    <property type="entry name" value="P-loop_NTPase"/>
</dbReference>
<reference evidence="1 2" key="1">
    <citation type="submission" date="2017-02" db="EMBL/GenBank/DDBJ databases">
        <authorList>
            <person name="Peterson S.W."/>
        </authorList>
    </citation>
    <scope>NUCLEOTIDE SEQUENCE [LARGE SCALE GENOMIC DNA]</scope>
    <source>
        <strain evidence="1 2">DSM 22899</strain>
    </source>
</reference>
<dbReference type="InterPro" id="IPR017026">
    <property type="entry name" value="ImuA"/>
</dbReference>
<protein>
    <submittedName>
        <fullName evidence="1">Protein ImuA</fullName>
    </submittedName>
</protein>
<dbReference type="Proteomes" id="UP000190541">
    <property type="component" value="Unassembled WGS sequence"/>
</dbReference>
<accession>A0A1T5FL57</accession>
<name>A0A1T5FL57_9SPHI</name>
<dbReference type="AlphaFoldDB" id="A0A1T5FL57"/>
<proteinExistence type="predicted"/>
<keyword evidence="2" id="KW-1185">Reference proteome</keyword>